<comment type="caution">
    <text evidence="2">The sequence shown here is derived from an EMBL/GenBank/DDBJ whole genome shotgun (WGS) entry which is preliminary data.</text>
</comment>
<dbReference type="AlphaFoldDB" id="A0A135WCU9"/>
<dbReference type="Pfam" id="PF12146">
    <property type="entry name" value="Hydrolase_4"/>
    <property type="match status" value="1"/>
</dbReference>
<name>A0A135WCU9_9FLAO</name>
<gene>
    <name evidence="2" type="ORF">AU378_09895</name>
</gene>
<organism evidence="2 3">
    <name type="scientific">Chryseobacterium kwangjuense</name>
    <dbReference type="NCBI Taxonomy" id="267125"/>
    <lineage>
        <taxon>Bacteria</taxon>
        <taxon>Pseudomonadati</taxon>
        <taxon>Bacteroidota</taxon>
        <taxon>Flavobacteriia</taxon>
        <taxon>Flavobacteriales</taxon>
        <taxon>Weeksellaceae</taxon>
        <taxon>Chryseobacterium group</taxon>
        <taxon>Chryseobacterium</taxon>
    </lineage>
</organism>
<proteinExistence type="predicted"/>
<protein>
    <submittedName>
        <fullName evidence="2">Hydrolase</fullName>
    </submittedName>
</protein>
<reference evidence="2 3" key="2">
    <citation type="journal article" date="2016" name="Genome Announc.">
        <title>Draft Genome Sequence of a Biocontrol Rhizobacterium, Chryseobacterium kwangjuense Strain KJ1R5, Isolated from Pepper (Capsicum annuum).</title>
        <authorList>
            <person name="Jeong J.J."/>
            <person name="Park H."/>
            <person name="Park B.H."/>
            <person name="Mannaa M."/>
            <person name="Sang M.K."/>
            <person name="Choi I.G."/>
            <person name="Kim K.D."/>
        </authorList>
    </citation>
    <scope>NUCLEOTIDE SEQUENCE [LARGE SCALE GENOMIC DNA]</scope>
    <source>
        <strain evidence="2 3">KJ1R5</strain>
    </source>
</reference>
<dbReference type="EMBL" id="LPUR01000011">
    <property type="protein sequence ID" value="KXH82754.1"/>
    <property type="molecule type" value="Genomic_DNA"/>
</dbReference>
<dbReference type="InterPro" id="IPR022742">
    <property type="entry name" value="Hydrolase_4"/>
</dbReference>
<dbReference type="OrthoDB" id="9777090at2"/>
<dbReference type="Proteomes" id="UP000070513">
    <property type="component" value="Unassembled WGS sequence"/>
</dbReference>
<dbReference type="Gene3D" id="3.40.50.1820">
    <property type="entry name" value="alpha/beta hydrolase"/>
    <property type="match status" value="1"/>
</dbReference>
<dbReference type="InterPro" id="IPR029058">
    <property type="entry name" value="AB_hydrolase_fold"/>
</dbReference>
<evidence type="ECO:0000259" key="1">
    <source>
        <dbReference type="Pfam" id="PF12146"/>
    </source>
</evidence>
<feature type="domain" description="Serine aminopeptidase S33" evidence="1">
    <location>
        <begin position="70"/>
        <end position="188"/>
    </location>
</feature>
<evidence type="ECO:0000313" key="2">
    <source>
        <dbReference type="EMBL" id="KXH82754.1"/>
    </source>
</evidence>
<sequence length="269" mass="31381">MRKMLLGILAFFLVAYMLLCLGIYFYQEKLIFYPEKLSENYVFNFNDDFEEITIKTKDKKNLNSVLFKAQNPKGIIFYLHGNGGSIKGWGEVARLYTRMNYDVFILDYRGYGKSEGNIVNKEQLFSDIELAYDEIIKRYSENRIIILGYSVGTGLAAKLASEKNASLLILQAPYYSIEDEMSQKFSFLPKFLLKYNFETNEYLKTVKSPVIIFHGDRDEVINYKASLKLKENFKKGDSLIILKNQYHNGITDNLDYQNSMKKILEFDEK</sequence>
<dbReference type="PANTHER" id="PTHR12277:SF81">
    <property type="entry name" value="PROTEIN ABHD13"/>
    <property type="match status" value="1"/>
</dbReference>
<dbReference type="PANTHER" id="PTHR12277">
    <property type="entry name" value="ALPHA/BETA HYDROLASE DOMAIN-CONTAINING PROTEIN"/>
    <property type="match status" value="1"/>
</dbReference>
<evidence type="ECO:0000313" key="3">
    <source>
        <dbReference type="Proteomes" id="UP000070513"/>
    </source>
</evidence>
<reference evidence="3" key="1">
    <citation type="submission" date="2015-12" db="EMBL/GenBank/DDBJ databases">
        <title>Genome sequence of a biocontrol rhizobacterium Chryseobacterium kwangjuense strain KJ1R5 isolated from pepper (Capsicum annuum L.).</title>
        <authorList>
            <person name="Jeong J.-J."/>
            <person name="Park H."/>
            <person name="Mannaa M."/>
            <person name="Sang M.K."/>
            <person name="Choi I.-G."/>
            <person name="Kim K.D."/>
        </authorList>
    </citation>
    <scope>NUCLEOTIDE SEQUENCE [LARGE SCALE GENOMIC DNA]</scope>
    <source>
        <strain evidence="3">KJ1R5</strain>
    </source>
</reference>
<dbReference type="RefSeq" id="WP_062650683.1">
    <property type="nucleotide sequence ID" value="NZ_LPUR01000011.1"/>
</dbReference>
<dbReference type="GO" id="GO:0016787">
    <property type="term" value="F:hydrolase activity"/>
    <property type="evidence" value="ECO:0007669"/>
    <property type="project" value="UniProtKB-KW"/>
</dbReference>
<dbReference type="SUPFAM" id="SSF53474">
    <property type="entry name" value="alpha/beta-Hydrolases"/>
    <property type="match status" value="1"/>
</dbReference>
<accession>A0A135WCU9</accession>
<keyword evidence="2" id="KW-0378">Hydrolase</keyword>